<evidence type="ECO:0000256" key="1">
    <source>
        <dbReference type="ARBA" id="ARBA00023004"/>
    </source>
</evidence>
<proteinExistence type="predicted"/>
<comment type="caution">
    <text evidence="3">The sequence shown here is derived from an EMBL/GenBank/DDBJ whole genome shotgun (WGS) entry which is preliminary data.</text>
</comment>
<dbReference type="SMART" id="SM00899">
    <property type="entry name" value="FeoA"/>
    <property type="match status" value="1"/>
</dbReference>
<dbReference type="AlphaFoldDB" id="X1FY31"/>
<dbReference type="InterPro" id="IPR053184">
    <property type="entry name" value="FeoA-like"/>
</dbReference>
<dbReference type="InterPro" id="IPR007167">
    <property type="entry name" value="Fe-transptr_FeoA-like"/>
</dbReference>
<dbReference type="GO" id="GO:0046914">
    <property type="term" value="F:transition metal ion binding"/>
    <property type="evidence" value="ECO:0007669"/>
    <property type="project" value="InterPro"/>
</dbReference>
<dbReference type="SUPFAM" id="SSF50037">
    <property type="entry name" value="C-terminal domain of transcriptional repressors"/>
    <property type="match status" value="1"/>
</dbReference>
<accession>X1FY31</accession>
<dbReference type="EMBL" id="BARU01003625">
    <property type="protein sequence ID" value="GAH25678.1"/>
    <property type="molecule type" value="Genomic_DNA"/>
</dbReference>
<dbReference type="PANTHER" id="PTHR43151">
    <property type="entry name" value="FEOA FAMILY PROTEIN"/>
    <property type="match status" value="1"/>
</dbReference>
<evidence type="ECO:0000313" key="3">
    <source>
        <dbReference type="EMBL" id="GAH25678.1"/>
    </source>
</evidence>
<organism evidence="3">
    <name type="scientific">marine sediment metagenome</name>
    <dbReference type="NCBI Taxonomy" id="412755"/>
    <lineage>
        <taxon>unclassified sequences</taxon>
        <taxon>metagenomes</taxon>
        <taxon>ecological metagenomes</taxon>
    </lineage>
</organism>
<dbReference type="PANTHER" id="PTHR43151:SF1">
    <property type="entry name" value="SSR2333 PROTEIN"/>
    <property type="match status" value="1"/>
</dbReference>
<evidence type="ECO:0000259" key="2">
    <source>
        <dbReference type="SMART" id="SM00899"/>
    </source>
</evidence>
<dbReference type="Pfam" id="PF04023">
    <property type="entry name" value="FeoA"/>
    <property type="match status" value="1"/>
</dbReference>
<keyword evidence="1" id="KW-0408">Iron</keyword>
<feature type="domain" description="Ferrous iron transporter FeoA-like" evidence="2">
    <location>
        <begin position="7"/>
        <end position="79"/>
    </location>
</feature>
<name>X1FY31_9ZZZZ</name>
<dbReference type="InterPro" id="IPR008988">
    <property type="entry name" value="Transcriptional_repressor_C"/>
</dbReference>
<dbReference type="Gene3D" id="2.30.30.90">
    <property type="match status" value="1"/>
</dbReference>
<gene>
    <name evidence="3" type="ORF">S03H2_07741</name>
</gene>
<dbReference type="InterPro" id="IPR038157">
    <property type="entry name" value="FeoA_core_dom"/>
</dbReference>
<reference evidence="3" key="1">
    <citation type="journal article" date="2014" name="Front. Microbiol.">
        <title>High frequency of phylogenetically diverse reductive dehalogenase-homologous genes in deep subseafloor sedimentary metagenomes.</title>
        <authorList>
            <person name="Kawai M."/>
            <person name="Futagami T."/>
            <person name="Toyoda A."/>
            <person name="Takaki Y."/>
            <person name="Nishi S."/>
            <person name="Hori S."/>
            <person name="Arai W."/>
            <person name="Tsubouchi T."/>
            <person name="Morono Y."/>
            <person name="Uchiyama I."/>
            <person name="Ito T."/>
            <person name="Fujiyama A."/>
            <person name="Inagaki F."/>
            <person name="Takami H."/>
        </authorList>
    </citation>
    <scope>NUCLEOTIDE SEQUENCE</scope>
    <source>
        <strain evidence="3">Expedition CK06-06</strain>
    </source>
</reference>
<sequence>MPEGKQTTLAGMQIGQSGVVVQIQGGHGLVNRLNSLGIRPGKRITKTSSMIMRGPVTIQVDRAQVAIGFGMARRIIVELD</sequence>
<protein>
    <recommendedName>
        <fullName evidence="2">Ferrous iron transporter FeoA-like domain-containing protein</fullName>
    </recommendedName>
</protein>